<dbReference type="EMBL" id="AGNL01009583">
    <property type="protein sequence ID" value="EJK69771.1"/>
    <property type="molecule type" value="Genomic_DNA"/>
</dbReference>
<sequence length="77" mass="8717">MTLPVRIRRITVVNVVENITCFTLAIALRHHYHCLICHVAWLRRVRSHVTRVTRPIADAEAATLCFVNSLIVARGTA</sequence>
<dbReference type="AlphaFoldDB" id="K0T8T6"/>
<comment type="caution">
    <text evidence="1">The sequence shown here is derived from an EMBL/GenBank/DDBJ whole genome shotgun (WGS) entry which is preliminary data.</text>
</comment>
<evidence type="ECO:0000313" key="2">
    <source>
        <dbReference type="Proteomes" id="UP000266841"/>
    </source>
</evidence>
<accession>K0T8T6</accession>
<protein>
    <submittedName>
        <fullName evidence="1">Uncharacterized protein</fullName>
    </submittedName>
</protein>
<evidence type="ECO:0000313" key="1">
    <source>
        <dbReference type="EMBL" id="EJK69771.1"/>
    </source>
</evidence>
<reference evidence="1 2" key="1">
    <citation type="journal article" date="2012" name="Genome Biol.">
        <title>Genome and low-iron response of an oceanic diatom adapted to chronic iron limitation.</title>
        <authorList>
            <person name="Lommer M."/>
            <person name="Specht M."/>
            <person name="Roy A.S."/>
            <person name="Kraemer L."/>
            <person name="Andreson R."/>
            <person name="Gutowska M.A."/>
            <person name="Wolf J."/>
            <person name="Bergner S.V."/>
            <person name="Schilhabel M.B."/>
            <person name="Klostermeier U.C."/>
            <person name="Beiko R.G."/>
            <person name="Rosenstiel P."/>
            <person name="Hippler M."/>
            <person name="Laroche J."/>
        </authorList>
    </citation>
    <scope>NUCLEOTIDE SEQUENCE [LARGE SCALE GENOMIC DNA]</scope>
    <source>
        <strain evidence="1 2">CCMP1005</strain>
    </source>
</reference>
<gene>
    <name evidence="1" type="ORF">THAOC_08938</name>
</gene>
<name>K0T8T6_THAOC</name>
<proteinExistence type="predicted"/>
<keyword evidence="2" id="KW-1185">Reference proteome</keyword>
<dbReference type="Proteomes" id="UP000266841">
    <property type="component" value="Unassembled WGS sequence"/>
</dbReference>
<organism evidence="1 2">
    <name type="scientific">Thalassiosira oceanica</name>
    <name type="common">Marine diatom</name>
    <dbReference type="NCBI Taxonomy" id="159749"/>
    <lineage>
        <taxon>Eukaryota</taxon>
        <taxon>Sar</taxon>
        <taxon>Stramenopiles</taxon>
        <taxon>Ochrophyta</taxon>
        <taxon>Bacillariophyta</taxon>
        <taxon>Coscinodiscophyceae</taxon>
        <taxon>Thalassiosirophycidae</taxon>
        <taxon>Thalassiosirales</taxon>
        <taxon>Thalassiosiraceae</taxon>
        <taxon>Thalassiosira</taxon>
    </lineage>
</organism>